<reference evidence="5" key="1">
    <citation type="submission" date="2017-06" db="EMBL/GenBank/DDBJ databases">
        <authorList>
            <person name="Kim H.J."/>
            <person name="Triplett B.A."/>
        </authorList>
    </citation>
    <scope>NUCLEOTIDE SEQUENCE [LARGE SCALE GENOMIC DNA]</scope>
    <source>
        <strain evidence="5">DSM 29052</strain>
    </source>
</reference>
<dbReference type="InterPro" id="IPR036249">
    <property type="entry name" value="Thioredoxin-like_sf"/>
</dbReference>
<proteinExistence type="inferred from homology"/>
<organism evidence="5 6">
    <name type="scientific">Puniceibacterium sediminis</name>
    <dbReference type="NCBI Taxonomy" id="1608407"/>
    <lineage>
        <taxon>Bacteria</taxon>
        <taxon>Pseudomonadati</taxon>
        <taxon>Pseudomonadota</taxon>
        <taxon>Alphaproteobacteria</taxon>
        <taxon>Rhodobacterales</taxon>
        <taxon>Paracoccaceae</taxon>
        <taxon>Puniceibacterium</taxon>
    </lineage>
</organism>
<evidence type="ECO:0000256" key="4">
    <source>
        <dbReference type="RuleBase" id="RU362029"/>
    </source>
</evidence>
<dbReference type="Gene3D" id="3.40.30.10">
    <property type="entry name" value="Glutaredoxin"/>
    <property type="match status" value="1"/>
</dbReference>
<dbReference type="AlphaFoldDB" id="A0A238VHF9"/>
<dbReference type="PANTHER" id="PTHR30041:SF4">
    <property type="entry name" value="ARSENATE REDUCTASE"/>
    <property type="match status" value="1"/>
</dbReference>
<accession>A0A238VHF9</accession>
<dbReference type="Pfam" id="PF03960">
    <property type="entry name" value="ArsC"/>
    <property type="match status" value="1"/>
</dbReference>
<dbReference type="CDD" id="cd03034">
    <property type="entry name" value="ArsC_ArsC"/>
    <property type="match status" value="1"/>
</dbReference>
<dbReference type="OrthoDB" id="9790554at2"/>
<comment type="catalytic activity">
    <reaction evidence="4">
        <text>[glutaredoxin]-dithiol + arsenate + glutathione + H(+) = glutathionyl-S-S-[glutaredoxin] + arsenite + H2O</text>
        <dbReference type="Rhea" id="RHEA:22016"/>
        <dbReference type="Rhea" id="RHEA-COMP:10729"/>
        <dbReference type="Rhea" id="RHEA-COMP:17668"/>
        <dbReference type="ChEBI" id="CHEBI:15377"/>
        <dbReference type="ChEBI" id="CHEBI:15378"/>
        <dbReference type="ChEBI" id="CHEBI:29242"/>
        <dbReference type="ChEBI" id="CHEBI:29950"/>
        <dbReference type="ChEBI" id="CHEBI:48597"/>
        <dbReference type="ChEBI" id="CHEBI:57925"/>
        <dbReference type="ChEBI" id="CHEBI:146199"/>
        <dbReference type="EC" id="1.20.4.1"/>
    </reaction>
</comment>
<dbReference type="NCBIfam" id="TIGR00014">
    <property type="entry name" value="arsC"/>
    <property type="match status" value="1"/>
</dbReference>
<evidence type="ECO:0000256" key="3">
    <source>
        <dbReference type="PROSITE-ProRule" id="PRU01282"/>
    </source>
</evidence>
<keyword evidence="2 4" id="KW-0560">Oxidoreductase</keyword>
<name>A0A238VHF9_9RHOB</name>
<comment type="similarity">
    <text evidence="1 3 4">Belongs to the ArsC family.</text>
</comment>
<gene>
    <name evidence="5" type="ORF">SAMN06265370_102156</name>
</gene>
<dbReference type="PANTHER" id="PTHR30041">
    <property type="entry name" value="ARSENATE REDUCTASE"/>
    <property type="match status" value="1"/>
</dbReference>
<dbReference type="InterPro" id="IPR006660">
    <property type="entry name" value="Arsenate_reductase-like"/>
</dbReference>
<dbReference type="EC" id="1.20.4.1" evidence="4"/>
<dbReference type="InterPro" id="IPR006659">
    <property type="entry name" value="Arsenate_reductase"/>
</dbReference>
<protein>
    <recommendedName>
        <fullName evidence="4">Arsenate reductase</fullName>
        <ecNumber evidence="4">1.20.4.1</ecNumber>
    </recommendedName>
</protein>
<sequence length="115" mass="12668">MTRVTLWHNPRCSKSRAALALLTDAGAEVTIRLYLDDAPSRDELVAAQDLLNCPVIGMMRPCEPAFRDMALTRETHADTLMQAMAQNPKLIERPIAFADGKAIIGRPPEAVLDLI</sequence>
<dbReference type="RefSeq" id="WP_089269122.1">
    <property type="nucleotide sequence ID" value="NZ_FZNN01000002.1"/>
</dbReference>
<evidence type="ECO:0000256" key="1">
    <source>
        <dbReference type="ARBA" id="ARBA00007198"/>
    </source>
</evidence>
<dbReference type="EMBL" id="FZNN01000002">
    <property type="protein sequence ID" value="SNR33604.1"/>
    <property type="molecule type" value="Genomic_DNA"/>
</dbReference>
<keyword evidence="6" id="KW-1185">Reference proteome</keyword>
<dbReference type="Proteomes" id="UP000198417">
    <property type="component" value="Unassembled WGS sequence"/>
</dbReference>
<evidence type="ECO:0000313" key="6">
    <source>
        <dbReference type="Proteomes" id="UP000198417"/>
    </source>
</evidence>
<dbReference type="GO" id="GO:0008794">
    <property type="term" value="F:arsenate reductase (glutaredoxin) activity"/>
    <property type="evidence" value="ECO:0007669"/>
    <property type="project" value="UniProtKB-UniRule"/>
</dbReference>
<dbReference type="PROSITE" id="PS51353">
    <property type="entry name" value="ARSC"/>
    <property type="match status" value="1"/>
</dbReference>
<evidence type="ECO:0000313" key="5">
    <source>
        <dbReference type="EMBL" id="SNR33604.1"/>
    </source>
</evidence>
<dbReference type="SUPFAM" id="SSF52833">
    <property type="entry name" value="Thioredoxin-like"/>
    <property type="match status" value="1"/>
</dbReference>
<evidence type="ECO:0000256" key="2">
    <source>
        <dbReference type="ARBA" id="ARBA00023002"/>
    </source>
</evidence>